<feature type="non-terminal residue" evidence="4">
    <location>
        <position position="1"/>
    </location>
</feature>
<dbReference type="InterPro" id="IPR056729">
    <property type="entry name" value="GMPPB_C"/>
</dbReference>
<feature type="domain" description="Nucleotidyl transferase" evidence="2">
    <location>
        <begin position="7"/>
        <end position="156"/>
    </location>
</feature>
<dbReference type="SUPFAM" id="SSF51161">
    <property type="entry name" value="Trimeric LpxA-like enzymes"/>
    <property type="match status" value="1"/>
</dbReference>
<dbReference type="Pfam" id="PF00483">
    <property type="entry name" value="NTP_transferase"/>
    <property type="match status" value="1"/>
</dbReference>
<dbReference type="InterPro" id="IPR011004">
    <property type="entry name" value="Trimer_LpxA-like_sf"/>
</dbReference>
<feature type="domain" description="Mannose-1-phosphate guanyltransferase C-terminal" evidence="3">
    <location>
        <begin position="189"/>
        <end position="237"/>
    </location>
</feature>
<dbReference type="InterPro" id="IPR005835">
    <property type="entry name" value="NTP_transferase_dom"/>
</dbReference>
<evidence type="ECO:0000259" key="2">
    <source>
        <dbReference type="Pfam" id="PF00483"/>
    </source>
</evidence>
<reference evidence="4" key="1">
    <citation type="submission" date="2013-08" db="EMBL/GenBank/DDBJ databases">
        <authorList>
            <person name="Mendez C."/>
            <person name="Richter M."/>
            <person name="Ferrer M."/>
            <person name="Sanchez J."/>
        </authorList>
    </citation>
    <scope>NUCLEOTIDE SEQUENCE</scope>
</reference>
<dbReference type="EMBL" id="AUZZ01006732">
    <property type="protein sequence ID" value="EQD45377.1"/>
    <property type="molecule type" value="Genomic_DNA"/>
</dbReference>
<dbReference type="GO" id="GO:0016740">
    <property type="term" value="F:transferase activity"/>
    <property type="evidence" value="ECO:0007669"/>
    <property type="project" value="UniProtKB-KW"/>
</dbReference>
<comment type="caution">
    <text evidence="4">The sequence shown here is derived from an EMBL/GenBank/DDBJ whole genome shotgun (WGS) entry which is preliminary data.</text>
</comment>
<accession>T0ZLL2</accession>
<reference evidence="4" key="2">
    <citation type="journal article" date="2014" name="ISME J.">
        <title>Microbial stratification in low pH oxic and suboxic macroscopic growths along an acid mine drainage.</title>
        <authorList>
            <person name="Mendez-Garcia C."/>
            <person name="Mesa V."/>
            <person name="Sprenger R.R."/>
            <person name="Richter M."/>
            <person name="Diez M.S."/>
            <person name="Solano J."/>
            <person name="Bargiela R."/>
            <person name="Golyshina O.V."/>
            <person name="Manteca A."/>
            <person name="Ramos J.L."/>
            <person name="Gallego J.R."/>
            <person name="Llorente I."/>
            <person name="Martins Dos Santos V.A."/>
            <person name="Jensen O.N."/>
            <person name="Pelaez A.I."/>
            <person name="Sanchez J."/>
            <person name="Ferrer M."/>
        </authorList>
    </citation>
    <scope>NUCLEOTIDE SEQUENCE</scope>
</reference>
<organism evidence="4">
    <name type="scientific">mine drainage metagenome</name>
    <dbReference type="NCBI Taxonomy" id="410659"/>
    <lineage>
        <taxon>unclassified sequences</taxon>
        <taxon>metagenomes</taxon>
        <taxon>ecological metagenomes</taxon>
    </lineage>
</organism>
<dbReference type="PANTHER" id="PTHR22572">
    <property type="entry name" value="SUGAR-1-PHOSPHATE GUANYL TRANSFERASE"/>
    <property type="match status" value="1"/>
</dbReference>
<dbReference type="Pfam" id="PF25087">
    <property type="entry name" value="GMPPB_C"/>
    <property type="match status" value="1"/>
</dbReference>
<evidence type="ECO:0000259" key="3">
    <source>
        <dbReference type="Pfam" id="PF25087"/>
    </source>
</evidence>
<dbReference type="EC" id="2.-.-.-" evidence="4"/>
<protein>
    <submittedName>
        <fullName evidence="4">Nucleotidyl transferase</fullName>
        <ecNumber evidence="4">2.-.-.-</ecNumber>
    </submittedName>
</protein>
<evidence type="ECO:0000256" key="1">
    <source>
        <dbReference type="ARBA" id="ARBA00007274"/>
    </source>
</evidence>
<name>T0ZLL2_9ZZZZ</name>
<comment type="similarity">
    <text evidence="1">Belongs to the transferase hexapeptide repeat family.</text>
</comment>
<dbReference type="InterPro" id="IPR029044">
    <property type="entry name" value="Nucleotide-diphossugar_trans"/>
</dbReference>
<dbReference type="SUPFAM" id="SSF53448">
    <property type="entry name" value="Nucleotide-diphospho-sugar transferases"/>
    <property type="match status" value="1"/>
</dbReference>
<dbReference type="Gene3D" id="2.160.10.10">
    <property type="entry name" value="Hexapeptide repeat proteins"/>
    <property type="match status" value="1"/>
</dbReference>
<gene>
    <name evidence="4" type="ORF">B2A_09323</name>
</gene>
<proteinExistence type="inferred from homology"/>
<dbReference type="AlphaFoldDB" id="T0ZLL2"/>
<dbReference type="Gene3D" id="3.90.550.10">
    <property type="entry name" value="Spore Coat Polysaccharide Biosynthesis Protein SpsA, Chain A"/>
    <property type="match status" value="1"/>
</dbReference>
<feature type="non-terminal residue" evidence="4">
    <location>
        <position position="240"/>
    </location>
</feature>
<keyword evidence="4" id="KW-0808">Transferase</keyword>
<sequence length="240" mass="25520">PVKLVRETTPLGTGGGLKNVALEATDPFYLLNGDVIAGFDLEPLSQTLGTEGGLGIMGFVEVEDPSPYGVARFDPSGRIVEFVEKPPRESAPSRWINAGVSLWHREMLETIPAGVAVSLEKEVLPGLLPRKVLGMRYRAWWEDAGTPARLLNAQALLFDHPRTDRLPPPSRLEGAQVIPPVAVGAGSSGAGAIVGRYVTLGRNVHLDRDARVENSVILDDVKIGPGASVKDSILGPGVVI</sequence>
<dbReference type="InterPro" id="IPR050486">
    <property type="entry name" value="Mannose-1P_guanyltransferase"/>
</dbReference>
<evidence type="ECO:0000313" key="4">
    <source>
        <dbReference type="EMBL" id="EQD45377.1"/>
    </source>
</evidence>